<dbReference type="GeneID" id="120275771"/>
<evidence type="ECO:0000313" key="1">
    <source>
        <dbReference type="Proteomes" id="UP001515500"/>
    </source>
</evidence>
<dbReference type="Proteomes" id="UP001515500">
    <property type="component" value="Chromosome 14"/>
</dbReference>
<evidence type="ECO:0000313" key="2">
    <source>
        <dbReference type="RefSeq" id="XP_039138400.1"/>
    </source>
</evidence>
<sequence length="116" mass="13371">MDYALSMIKDFPVQGTNLVEEMKELGKLCSSINMNEQQQQQQQQHQQQQQPVVVVVCPKPRRLNFSWKNPGLMVITLTSKLQVIFQTSLSARLHHHTSLVLHQFVQPILCLEMLCS</sequence>
<reference evidence="2" key="1">
    <citation type="submission" date="2025-08" db="UniProtKB">
        <authorList>
            <consortium name="RefSeq"/>
        </authorList>
    </citation>
    <scope>IDENTIFICATION</scope>
</reference>
<dbReference type="RefSeq" id="XP_039138400.1">
    <property type="nucleotide sequence ID" value="XM_039282466.1"/>
</dbReference>
<name>A0AB40CEZ7_DIOCR</name>
<organism evidence="1 2">
    <name type="scientific">Dioscorea cayennensis subsp. rotundata</name>
    <name type="common">White Guinea yam</name>
    <name type="synonym">Dioscorea rotundata</name>
    <dbReference type="NCBI Taxonomy" id="55577"/>
    <lineage>
        <taxon>Eukaryota</taxon>
        <taxon>Viridiplantae</taxon>
        <taxon>Streptophyta</taxon>
        <taxon>Embryophyta</taxon>
        <taxon>Tracheophyta</taxon>
        <taxon>Spermatophyta</taxon>
        <taxon>Magnoliopsida</taxon>
        <taxon>Liliopsida</taxon>
        <taxon>Dioscoreales</taxon>
        <taxon>Dioscoreaceae</taxon>
        <taxon>Dioscorea</taxon>
    </lineage>
</organism>
<gene>
    <name evidence="2" type="primary">LOC120275771</name>
</gene>
<accession>A0AB40CEZ7</accession>
<dbReference type="AlphaFoldDB" id="A0AB40CEZ7"/>
<keyword evidence="1" id="KW-1185">Reference proteome</keyword>
<protein>
    <submittedName>
        <fullName evidence="2">Uncharacterized protein LOC120275771 isoform X2</fullName>
    </submittedName>
</protein>
<proteinExistence type="predicted"/>